<evidence type="ECO:0000256" key="1">
    <source>
        <dbReference type="SAM" id="MobiDB-lite"/>
    </source>
</evidence>
<feature type="transmembrane region" description="Helical" evidence="2">
    <location>
        <begin position="41"/>
        <end position="64"/>
    </location>
</feature>
<dbReference type="Proteomes" id="UP000239494">
    <property type="component" value="Unassembled WGS sequence"/>
</dbReference>
<dbReference type="AlphaFoldDB" id="A0A2T0SGY4"/>
<accession>A0A2T0SGY4</accession>
<keyword evidence="2" id="KW-1133">Transmembrane helix</keyword>
<evidence type="ECO:0000313" key="3">
    <source>
        <dbReference type="EMBL" id="PRY32674.1"/>
    </source>
</evidence>
<evidence type="ECO:0000313" key="4">
    <source>
        <dbReference type="Proteomes" id="UP000239494"/>
    </source>
</evidence>
<dbReference type="RefSeq" id="WP_146175134.1">
    <property type="nucleotide sequence ID" value="NZ_PVTF01000020.1"/>
</dbReference>
<name>A0A2T0SGY4_9PSEU</name>
<evidence type="ECO:0000256" key="2">
    <source>
        <dbReference type="SAM" id="Phobius"/>
    </source>
</evidence>
<feature type="region of interest" description="Disordered" evidence="1">
    <location>
        <begin position="74"/>
        <end position="135"/>
    </location>
</feature>
<comment type="caution">
    <text evidence="3">The sequence shown here is derived from an EMBL/GenBank/DDBJ whole genome shotgun (WGS) entry which is preliminary data.</text>
</comment>
<protein>
    <submittedName>
        <fullName evidence="3">Uncharacterized protein</fullName>
    </submittedName>
</protein>
<sequence length="234" mass="23291">MDEKKLAELFEDAVRDAPPPSFDAGDVRAASDRATRRHRSAVALGSTMAAVVLFGGVALGTGLFNGAASDSLTSADAAGSANAPKAATPYGMATDTAPEQREVPSVNSVPGDTSLQGEAASGSVSPPADSAPSGCTVDRELANALAGELPADASTVSAPAALTCPTGSKAASYAVAGGAFYAVVTPGRQPLTSATGEQLTGKLTKNGNTLYVVTDSAAFAGKVDAVTAKIRERF</sequence>
<dbReference type="OrthoDB" id="3698019at2"/>
<proteinExistence type="predicted"/>
<dbReference type="EMBL" id="PVTF01000020">
    <property type="protein sequence ID" value="PRY32674.1"/>
    <property type="molecule type" value="Genomic_DNA"/>
</dbReference>
<organism evidence="3 4">
    <name type="scientific">Umezawaea tangerina</name>
    <dbReference type="NCBI Taxonomy" id="84725"/>
    <lineage>
        <taxon>Bacteria</taxon>
        <taxon>Bacillati</taxon>
        <taxon>Actinomycetota</taxon>
        <taxon>Actinomycetes</taxon>
        <taxon>Pseudonocardiales</taxon>
        <taxon>Pseudonocardiaceae</taxon>
        <taxon>Umezawaea</taxon>
    </lineage>
</organism>
<keyword evidence="2" id="KW-0812">Transmembrane</keyword>
<keyword evidence="4" id="KW-1185">Reference proteome</keyword>
<feature type="compositionally biased region" description="Polar residues" evidence="1">
    <location>
        <begin position="105"/>
        <end position="116"/>
    </location>
</feature>
<reference evidence="3 4" key="1">
    <citation type="submission" date="2018-03" db="EMBL/GenBank/DDBJ databases">
        <title>Genomic Encyclopedia of Archaeal and Bacterial Type Strains, Phase II (KMG-II): from individual species to whole genera.</title>
        <authorList>
            <person name="Goeker M."/>
        </authorList>
    </citation>
    <scope>NUCLEOTIDE SEQUENCE [LARGE SCALE GENOMIC DNA]</scope>
    <source>
        <strain evidence="3 4">DSM 44720</strain>
    </source>
</reference>
<gene>
    <name evidence="3" type="ORF">CLV43_12093</name>
</gene>
<keyword evidence="2" id="KW-0472">Membrane</keyword>
<feature type="region of interest" description="Disordered" evidence="1">
    <location>
        <begin position="12"/>
        <end position="31"/>
    </location>
</feature>